<keyword evidence="4" id="KW-0732">Signal</keyword>
<proteinExistence type="predicted"/>
<gene>
    <name evidence="6" type="ORF">SK128_000887</name>
</gene>
<evidence type="ECO:0000256" key="3">
    <source>
        <dbReference type="SAM" id="MobiDB-lite"/>
    </source>
</evidence>
<evidence type="ECO:0000313" key="7">
    <source>
        <dbReference type="Proteomes" id="UP001381693"/>
    </source>
</evidence>
<feature type="domain" description="VWFD" evidence="5">
    <location>
        <begin position="138"/>
        <end position="328"/>
    </location>
</feature>
<dbReference type="InterPro" id="IPR001846">
    <property type="entry name" value="VWF_type-D"/>
</dbReference>
<keyword evidence="2" id="KW-0325">Glycoprotein</keyword>
<evidence type="ECO:0000256" key="1">
    <source>
        <dbReference type="ARBA" id="ARBA00023157"/>
    </source>
</evidence>
<evidence type="ECO:0000256" key="2">
    <source>
        <dbReference type="ARBA" id="ARBA00023180"/>
    </source>
</evidence>
<reference evidence="6 7" key="1">
    <citation type="submission" date="2023-11" db="EMBL/GenBank/DDBJ databases">
        <title>Halocaridina rubra genome assembly.</title>
        <authorList>
            <person name="Smith C."/>
        </authorList>
    </citation>
    <scope>NUCLEOTIDE SEQUENCE [LARGE SCALE GENOMIC DNA]</scope>
    <source>
        <strain evidence="6">EP-1</strain>
        <tissue evidence="6">Whole</tissue>
    </source>
</reference>
<organism evidence="6 7">
    <name type="scientific">Halocaridina rubra</name>
    <name type="common">Hawaiian red shrimp</name>
    <dbReference type="NCBI Taxonomy" id="373956"/>
    <lineage>
        <taxon>Eukaryota</taxon>
        <taxon>Metazoa</taxon>
        <taxon>Ecdysozoa</taxon>
        <taxon>Arthropoda</taxon>
        <taxon>Crustacea</taxon>
        <taxon>Multicrustacea</taxon>
        <taxon>Malacostraca</taxon>
        <taxon>Eumalacostraca</taxon>
        <taxon>Eucarida</taxon>
        <taxon>Decapoda</taxon>
        <taxon>Pleocyemata</taxon>
        <taxon>Caridea</taxon>
        <taxon>Atyoidea</taxon>
        <taxon>Atyidae</taxon>
        <taxon>Halocaridina</taxon>
    </lineage>
</organism>
<dbReference type="SMART" id="SM00216">
    <property type="entry name" value="VWD"/>
    <property type="match status" value="1"/>
</dbReference>
<name>A0AAN8X334_HALRR</name>
<dbReference type="PANTHER" id="PTHR11339:SF402">
    <property type="entry name" value="VWFD DOMAIN-CONTAINING PROTEIN"/>
    <property type="match status" value="1"/>
</dbReference>
<dbReference type="PANTHER" id="PTHR11339">
    <property type="entry name" value="EXTRACELLULAR MATRIX GLYCOPROTEIN RELATED"/>
    <property type="match status" value="1"/>
</dbReference>
<keyword evidence="1" id="KW-1015">Disulfide bond</keyword>
<protein>
    <recommendedName>
        <fullName evidence="5">VWFD domain-containing protein</fullName>
    </recommendedName>
</protein>
<feature type="region of interest" description="Disordered" evidence="3">
    <location>
        <begin position="322"/>
        <end position="351"/>
    </location>
</feature>
<evidence type="ECO:0000259" key="5">
    <source>
        <dbReference type="PROSITE" id="PS51233"/>
    </source>
</evidence>
<sequence>MKSFLLLAISMVYMRHEDVEAQSIETFSSGELSIGNSYLRTLEEILGVLPKRCKSCCYGGRRYRHGKVVDTFPRKCLHLYCYLGRIKPYYHGGENECGCCMFNGTMYLNGQSVPDICVRITCQDGQWVSSGLINSNCKLCQVWNDPFFVTFDSYFYQWHGKCNYSISQKHYGLSESFGIYGQFTTCPWTSSQSCLEFTTFTDSSGAVVQIDHLTSGLPVTINSVLQTLTTTIQTFPSSNQFFNILAWKWGNCYIFVGTQGFVMKACRDKLFVWAKLVLSGQVNGLCGHYNLDQVDDFTDRWGNMWPLSGTPFAFPNSWKTTSQPSRCPVASGRRRRSSDPENAEDPCQADQPELDNIRAACETLLTGVQWNGFTPSVDSFEYAVSSCVATVCTMNQNGTSQEVVDEWKGRMQVMLETTVENEAVTVDFDTLDNTTTTSSIPETSTMLLA</sequence>
<dbReference type="PROSITE" id="PS51233">
    <property type="entry name" value="VWFD"/>
    <property type="match status" value="1"/>
</dbReference>
<comment type="caution">
    <text evidence="6">The sequence shown here is derived from an EMBL/GenBank/DDBJ whole genome shotgun (WGS) entry which is preliminary data.</text>
</comment>
<evidence type="ECO:0000256" key="4">
    <source>
        <dbReference type="SAM" id="SignalP"/>
    </source>
</evidence>
<dbReference type="EMBL" id="JAXCGZ010011331">
    <property type="protein sequence ID" value="KAK7075296.1"/>
    <property type="molecule type" value="Genomic_DNA"/>
</dbReference>
<keyword evidence="7" id="KW-1185">Reference proteome</keyword>
<evidence type="ECO:0000313" key="6">
    <source>
        <dbReference type="EMBL" id="KAK7075296.1"/>
    </source>
</evidence>
<feature type="signal peptide" evidence="4">
    <location>
        <begin position="1"/>
        <end position="21"/>
    </location>
</feature>
<feature type="chain" id="PRO_5042972062" description="VWFD domain-containing protein" evidence="4">
    <location>
        <begin position="22"/>
        <end position="449"/>
    </location>
</feature>
<dbReference type="InterPro" id="IPR050780">
    <property type="entry name" value="Mucin_vWF_Thrombospondin_sf"/>
</dbReference>
<accession>A0AAN8X334</accession>
<dbReference type="AlphaFoldDB" id="A0AAN8X334"/>
<dbReference type="Proteomes" id="UP001381693">
    <property type="component" value="Unassembled WGS sequence"/>
</dbReference>
<dbReference type="Pfam" id="PF00094">
    <property type="entry name" value="VWD"/>
    <property type="match status" value="1"/>
</dbReference>